<comment type="caution">
    <text evidence="2">The sequence shown here is derived from an EMBL/GenBank/DDBJ whole genome shotgun (WGS) entry which is preliminary data.</text>
</comment>
<feature type="region of interest" description="Disordered" evidence="1">
    <location>
        <begin position="181"/>
        <end position="200"/>
    </location>
</feature>
<dbReference type="EMBL" id="JAIVGD010000015">
    <property type="protein sequence ID" value="KAH0759593.1"/>
    <property type="molecule type" value="Genomic_DNA"/>
</dbReference>
<gene>
    <name evidence="2" type="ORF">KY290_023086</name>
</gene>
<protein>
    <submittedName>
        <fullName evidence="2">Uncharacterized protein</fullName>
    </submittedName>
</protein>
<accession>A0ABQ7V8B2</accession>
<dbReference type="Proteomes" id="UP000826656">
    <property type="component" value="Unassembled WGS sequence"/>
</dbReference>
<name>A0ABQ7V8B2_SOLTU</name>
<evidence type="ECO:0000313" key="3">
    <source>
        <dbReference type="Proteomes" id="UP000826656"/>
    </source>
</evidence>
<evidence type="ECO:0000256" key="1">
    <source>
        <dbReference type="SAM" id="MobiDB-lite"/>
    </source>
</evidence>
<reference evidence="2 3" key="1">
    <citation type="journal article" date="2021" name="bioRxiv">
        <title>Chromosome-scale and haplotype-resolved genome assembly of a tetraploid potato cultivar.</title>
        <authorList>
            <person name="Sun H."/>
            <person name="Jiao W.-B."/>
            <person name="Krause K."/>
            <person name="Campoy J.A."/>
            <person name="Goel M."/>
            <person name="Folz-Donahue K."/>
            <person name="Kukat C."/>
            <person name="Huettel B."/>
            <person name="Schneeberger K."/>
        </authorList>
    </citation>
    <scope>NUCLEOTIDE SEQUENCE [LARGE SCALE GENOMIC DNA]</scope>
    <source>
        <strain evidence="2">SolTubOtavaFocal</strain>
        <tissue evidence="2">Leaves</tissue>
    </source>
</reference>
<proteinExistence type="predicted"/>
<evidence type="ECO:0000313" key="2">
    <source>
        <dbReference type="EMBL" id="KAH0759593.1"/>
    </source>
</evidence>
<organism evidence="2 3">
    <name type="scientific">Solanum tuberosum</name>
    <name type="common">Potato</name>
    <dbReference type="NCBI Taxonomy" id="4113"/>
    <lineage>
        <taxon>Eukaryota</taxon>
        <taxon>Viridiplantae</taxon>
        <taxon>Streptophyta</taxon>
        <taxon>Embryophyta</taxon>
        <taxon>Tracheophyta</taxon>
        <taxon>Spermatophyta</taxon>
        <taxon>Magnoliopsida</taxon>
        <taxon>eudicotyledons</taxon>
        <taxon>Gunneridae</taxon>
        <taxon>Pentapetalae</taxon>
        <taxon>asterids</taxon>
        <taxon>lamiids</taxon>
        <taxon>Solanales</taxon>
        <taxon>Solanaceae</taxon>
        <taxon>Solanoideae</taxon>
        <taxon>Solaneae</taxon>
        <taxon>Solanum</taxon>
    </lineage>
</organism>
<sequence length="208" mass="23571">MDEVPNNYIDIDNQDLYSSTIPWDNEFDFGEEADLSKIFDLTQEHPMNTNIIPSTSIQNSEDISELSMTTTNISGYSSTDKNSSKITYPITVDDYSLSYIYFMGCKDNTSEKLQSHSIKSKLMVDQQNGILSSLDNEFPQNTRIRQNSSEAIFNTPHNFNEHTQGYGYSNEVITLRSLKSRKENEDEAPAQLQSSSIPQPTCLYVESA</sequence>
<keyword evidence="3" id="KW-1185">Reference proteome</keyword>